<dbReference type="GO" id="GO:0007165">
    <property type="term" value="P:signal transduction"/>
    <property type="evidence" value="ECO:0007669"/>
    <property type="project" value="TreeGrafter"/>
</dbReference>
<gene>
    <name evidence="2" type="ORF">FPOA_11809</name>
</gene>
<dbReference type="PROSITE" id="PS50011">
    <property type="entry name" value="PROTEIN_KINASE_DOM"/>
    <property type="match status" value="1"/>
</dbReference>
<dbReference type="GO" id="GO:0004672">
    <property type="term" value="F:protein kinase activity"/>
    <property type="evidence" value="ECO:0007669"/>
    <property type="project" value="InterPro"/>
</dbReference>
<comment type="caution">
    <text evidence="2">The sequence shown here is derived from an EMBL/GenBank/DDBJ whole genome shotgun (WGS) entry which is preliminary data.</text>
</comment>
<dbReference type="SUPFAM" id="SSF56112">
    <property type="entry name" value="Protein kinase-like (PK-like)"/>
    <property type="match status" value="1"/>
</dbReference>
<dbReference type="SMART" id="SM00220">
    <property type="entry name" value="S_TKc"/>
    <property type="match status" value="1"/>
</dbReference>
<evidence type="ECO:0000259" key="1">
    <source>
        <dbReference type="PROSITE" id="PS50011"/>
    </source>
</evidence>
<protein>
    <recommendedName>
        <fullName evidence="1">Protein kinase domain-containing protein</fullName>
    </recommendedName>
</protein>
<keyword evidence="3" id="KW-1185">Reference proteome</keyword>
<dbReference type="AlphaFoldDB" id="A0A1B8AHT8"/>
<organism evidence="2 3">
    <name type="scientific">Fusarium poae</name>
    <dbReference type="NCBI Taxonomy" id="36050"/>
    <lineage>
        <taxon>Eukaryota</taxon>
        <taxon>Fungi</taxon>
        <taxon>Dikarya</taxon>
        <taxon>Ascomycota</taxon>
        <taxon>Pezizomycotina</taxon>
        <taxon>Sordariomycetes</taxon>
        <taxon>Hypocreomycetidae</taxon>
        <taxon>Hypocreales</taxon>
        <taxon>Nectriaceae</taxon>
        <taxon>Fusarium</taxon>
    </lineage>
</organism>
<reference evidence="2 3" key="1">
    <citation type="submission" date="2016-06" db="EMBL/GenBank/DDBJ databases">
        <title>Living apart together: crosstalk between the core and supernumerary genomes in a fungal plant pathogen.</title>
        <authorList>
            <person name="Vanheule A."/>
            <person name="Audenaert K."/>
            <person name="Warris S."/>
            <person name="Van De Geest H."/>
            <person name="Schijlen E."/>
            <person name="Hofte M."/>
            <person name="De Saeger S."/>
            <person name="Haesaert G."/>
            <person name="Waalwijk C."/>
            <person name="Van Der Lee T."/>
        </authorList>
    </citation>
    <scope>NUCLEOTIDE SEQUENCE [LARGE SCALE GENOMIC DNA]</scope>
    <source>
        <strain evidence="2 3">2516</strain>
    </source>
</reference>
<dbReference type="Pfam" id="PF00069">
    <property type="entry name" value="Pkinase"/>
    <property type="match status" value="1"/>
</dbReference>
<feature type="domain" description="Protein kinase" evidence="1">
    <location>
        <begin position="1"/>
        <end position="291"/>
    </location>
</feature>
<dbReference type="Proteomes" id="UP000091967">
    <property type="component" value="Unassembled WGS sequence"/>
</dbReference>
<dbReference type="InterPro" id="IPR052751">
    <property type="entry name" value="Plant_MAPKKK"/>
</dbReference>
<evidence type="ECO:0000313" key="2">
    <source>
        <dbReference type="EMBL" id="OBS20088.1"/>
    </source>
</evidence>
<accession>A0A1B8AHT8</accession>
<dbReference type="GO" id="GO:0005524">
    <property type="term" value="F:ATP binding"/>
    <property type="evidence" value="ECO:0007669"/>
    <property type="project" value="InterPro"/>
</dbReference>
<dbReference type="InterPro" id="IPR011009">
    <property type="entry name" value="Kinase-like_dom_sf"/>
</dbReference>
<dbReference type="EMBL" id="LYXU01000004">
    <property type="protein sequence ID" value="OBS20088.1"/>
    <property type="molecule type" value="Genomic_DNA"/>
</dbReference>
<evidence type="ECO:0000313" key="3">
    <source>
        <dbReference type="Proteomes" id="UP000091967"/>
    </source>
</evidence>
<proteinExistence type="predicted"/>
<name>A0A1B8AHT8_FUSPO</name>
<dbReference type="InterPro" id="IPR000719">
    <property type="entry name" value="Prot_kinase_dom"/>
</dbReference>
<dbReference type="Gene3D" id="1.10.510.10">
    <property type="entry name" value="Transferase(Phosphotransferase) domain 1"/>
    <property type="match status" value="1"/>
</dbReference>
<sequence length="291" mass="32607">MAPQLIKDGKIQIIAHTANSVVYTVETDSNTELAKDSPVVLKGGTVWYKGKQALGPGKDIAESDKTIKKEASIYKTLGQHDHILKCFGPEVDVLNDQDSVPKAWALRLERSPFGSLRDTIVDTYKNPPSQRIRLDLAHQFAKGIAHLHHMGIIWGDLSTRNAFLFDNWRLKLGDFADSDQIDAYPTDWYGCEDRYCPPGSHNPQLHDVGTINRELFALGSAICEILEWKVPYGSTTEVSDCDISKALSIGKWPDLSDDNPAKAIIQKLWGYLYPSSRQVVHDLQTLLRSYE</sequence>
<dbReference type="STRING" id="36050.A0A1B8AHT8"/>
<dbReference type="PANTHER" id="PTHR48011:SF18">
    <property type="entry name" value="MITOGEN-ACTIVATED PROTEIN KINASE KINASE KINASE 19-RELATED"/>
    <property type="match status" value="1"/>
</dbReference>
<dbReference type="PANTHER" id="PTHR48011">
    <property type="entry name" value="CCR4-NOT TRANSCRIPTIONAL COMPLEX SUBUNIT CAF120-RELATED"/>
    <property type="match status" value="1"/>
</dbReference>